<organism evidence="1 2">
    <name type="scientific">Schizophyllum amplum</name>
    <dbReference type="NCBI Taxonomy" id="97359"/>
    <lineage>
        <taxon>Eukaryota</taxon>
        <taxon>Fungi</taxon>
        <taxon>Dikarya</taxon>
        <taxon>Basidiomycota</taxon>
        <taxon>Agaricomycotina</taxon>
        <taxon>Agaricomycetes</taxon>
        <taxon>Agaricomycetidae</taxon>
        <taxon>Agaricales</taxon>
        <taxon>Schizophyllaceae</taxon>
        <taxon>Schizophyllum</taxon>
    </lineage>
</organism>
<gene>
    <name evidence="1" type="ORF">BD626DRAFT_476529</name>
</gene>
<protein>
    <submittedName>
        <fullName evidence="1">Uncharacterized protein</fullName>
    </submittedName>
</protein>
<accession>A0A550CZG5</accession>
<comment type="caution">
    <text evidence="1">The sequence shown here is derived from an EMBL/GenBank/DDBJ whole genome shotgun (WGS) entry which is preliminary data.</text>
</comment>
<dbReference type="Proteomes" id="UP000320762">
    <property type="component" value="Unassembled WGS sequence"/>
</dbReference>
<name>A0A550CZG5_9AGAR</name>
<proteinExistence type="predicted"/>
<sequence length="151" mass="16376">MMSFEDAVERLPSYAVFTRQFCSAITTCCYVPSIQSGHYLTELPFRLTARFKAIFQPNILKTAAHSTACSSSSKLTLVLAISGALAPSSLMTTLVIFGCHAHFCFPTEPEYSPQLVYTNASTTPAPPLAATQCRLIATAPRLTPKAILPRT</sequence>
<evidence type="ECO:0000313" key="2">
    <source>
        <dbReference type="Proteomes" id="UP000320762"/>
    </source>
</evidence>
<reference evidence="1 2" key="1">
    <citation type="journal article" date="2019" name="New Phytol.">
        <title>Comparative genomics reveals unique wood-decay strategies and fruiting body development in the Schizophyllaceae.</title>
        <authorList>
            <person name="Almasi E."/>
            <person name="Sahu N."/>
            <person name="Krizsan K."/>
            <person name="Balint B."/>
            <person name="Kovacs G.M."/>
            <person name="Kiss B."/>
            <person name="Cseklye J."/>
            <person name="Drula E."/>
            <person name="Henrissat B."/>
            <person name="Nagy I."/>
            <person name="Chovatia M."/>
            <person name="Adam C."/>
            <person name="LaButti K."/>
            <person name="Lipzen A."/>
            <person name="Riley R."/>
            <person name="Grigoriev I.V."/>
            <person name="Nagy L.G."/>
        </authorList>
    </citation>
    <scope>NUCLEOTIDE SEQUENCE [LARGE SCALE GENOMIC DNA]</scope>
    <source>
        <strain evidence="1 2">NL-1724</strain>
    </source>
</reference>
<evidence type="ECO:0000313" key="1">
    <source>
        <dbReference type="EMBL" id="TRM70178.1"/>
    </source>
</evidence>
<dbReference type="EMBL" id="VDMD01000001">
    <property type="protein sequence ID" value="TRM70178.1"/>
    <property type="molecule type" value="Genomic_DNA"/>
</dbReference>
<dbReference type="AlphaFoldDB" id="A0A550CZG5"/>
<keyword evidence="2" id="KW-1185">Reference proteome</keyword>